<reference evidence="2 3" key="2">
    <citation type="submission" date="2024-07" db="EMBL/GenBank/DDBJ databases">
        <authorList>
            <person name="Akdeniz Z."/>
        </authorList>
    </citation>
    <scope>NUCLEOTIDE SEQUENCE [LARGE SCALE GENOMIC DNA]</scope>
</reference>
<evidence type="ECO:0000313" key="1">
    <source>
        <dbReference type="EMBL" id="CAI9923367.1"/>
    </source>
</evidence>
<dbReference type="Proteomes" id="UP001642409">
    <property type="component" value="Unassembled WGS sequence"/>
</dbReference>
<organism evidence="1">
    <name type="scientific">Hexamita inflata</name>
    <dbReference type="NCBI Taxonomy" id="28002"/>
    <lineage>
        <taxon>Eukaryota</taxon>
        <taxon>Metamonada</taxon>
        <taxon>Diplomonadida</taxon>
        <taxon>Hexamitidae</taxon>
        <taxon>Hexamitinae</taxon>
        <taxon>Hexamita</taxon>
    </lineage>
</organism>
<gene>
    <name evidence="1" type="ORF">HINF_LOCUS11012</name>
    <name evidence="2" type="ORF">HINF_LOCUS6279</name>
</gene>
<evidence type="ECO:0000313" key="3">
    <source>
        <dbReference type="Proteomes" id="UP001642409"/>
    </source>
</evidence>
<dbReference type="EMBL" id="CAXDID020000012">
    <property type="protein sequence ID" value="CAL5980651.1"/>
    <property type="molecule type" value="Genomic_DNA"/>
</dbReference>
<protein>
    <submittedName>
        <fullName evidence="2">Hypothetical_protein</fullName>
    </submittedName>
</protein>
<comment type="caution">
    <text evidence="1">The sequence shown here is derived from an EMBL/GenBank/DDBJ whole genome shotgun (WGS) entry which is preliminary data.</text>
</comment>
<sequence>MRMFSRQLSQIEKEKTKGEIIGLCKVIFDEFGVGLNAFTIMKFKARNLDQSLIGNLFWSNIRLLIQLCANIQNLQKVQQYQKLIQRDYLAIQEEPPKIIIEIRYNYRHFNLYVSQK</sequence>
<dbReference type="AlphaFoldDB" id="A0AA86TQV3"/>
<name>A0AA86TQV3_9EUKA</name>
<proteinExistence type="predicted"/>
<reference evidence="1" key="1">
    <citation type="submission" date="2023-06" db="EMBL/GenBank/DDBJ databases">
        <authorList>
            <person name="Kurt Z."/>
        </authorList>
    </citation>
    <scope>NUCLEOTIDE SEQUENCE</scope>
</reference>
<evidence type="ECO:0000313" key="2">
    <source>
        <dbReference type="EMBL" id="CAL5980651.1"/>
    </source>
</evidence>
<dbReference type="EMBL" id="CATOUU010000279">
    <property type="protein sequence ID" value="CAI9923367.1"/>
    <property type="molecule type" value="Genomic_DNA"/>
</dbReference>
<keyword evidence="3" id="KW-1185">Reference proteome</keyword>
<accession>A0AA86TQV3</accession>